<reference evidence="2 3" key="1">
    <citation type="submission" date="2017-02" db="EMBL/GenBank/DDBJ databases">
        <authorList>
            <person name="Peterson S.W."/>
        </authorList>
    </citation>
    <scope>NUCLEOTIDE SEQUENCE [LARGE SCALE GENOMIC DNA]</scope>
    <source>
        <strain evidence="2 3">DSM 45154</strain>
    </source>
</reference>
<evidence type="ECO:0000256" key="1">
    <source>
        <dbReference type="SAM" id="MobiDB-lite"/>
    </source>
</evidence>
<name>A0A1T4KG14_9ACTN</name>
<evidence type="ECO:0000313" key="2">
    <source>
        <dbReference type="EMBL" id="SJZ41326.1"/>
    </source>
</evidence>
<evidence type="ECO:0000313" key="3">
    <source>
        <dbReference type="Proteomes" id="UP000190637"/>
    </source>
</evidence>
<evidence type="ECO:0008006" key="4">
    <source>
        <dbReference type="Google" id="ProtNLM"/>
    </source>
</evidence>
<dbReference type="Proteomes" id="UP000190637">
    <property type="component" value="Unassembled WGS sequence"/>
</dbReference>
<proteinExistence type="predicted"/>
<feature type="compositionally biased region" description="Low complexity" evidence="1">
    <location>
        <begin position="64"/>
        <end position="75"/>
    </location>
</feature>
<feature type="region of interest" description="Disordered" evidence="1">
    <location>
        <begin position="50"/>
        <end position="75"/>
    </location>
</feature>
<accession>A0A1T4KG14</accession>
<keyword evidence="3" id="KW-1185">Reference proteome</keyword>
<protein>
    <recommendedName>
        <fullName evidence="4">Homeodomain-like domain-containing protein</fullName>
    </recommendedName>
</protein>
<sequence>MGDFEVRDRREPHGPRRPAREREAYLRLLDQEVSYAEACRIGGITTWTGKRWRNGRNASGRNKAAPPANAVVPPR</sequence>
<gene>
    <name evidence="2" type="ORF">SAMN02745673_00358</name>
</gene>
<organism evidence="2 3">
    <name type="scientific">Marinactinospora thermotolerans DSM 45154</name>
    <dbReference type="NCBI Taxonomy" id="1122192"/>
    <lineage>
        <taxon>Bacteria</taxon>
        <taxon>Bacillati</taxon>
        <taxon>Actinomycetota</taxon>
        <taxon>Actinomycetes</taxon>
        <taxon>Streptosporangiales</taxon>
        <taxon>Nocardiopsidaceae</taxon>
        <taxon>Marinactinospora</taxon>
    </lineage>
</organism>
<dbReference type="EMBL" id="FUWS01000001">
    <property type="protein sequence ID" value="SJZ41326.1"/>
    <property type="molecule type" value="Genomic_DNA"/>
</dbReference>
<dbReference type="AlphaFoldDB" id="A0A1T4KG14"/>